<keyword evidence="1" id="KW-0732">Signal</keyword>
<evidence type="ECO:0000313" key="3">
    <source>
        <dbReference type="EMBL" id="MEL1243904.1"/>
    </source>
</evidence>
<dbReference type="Pfam" id="PF10988">
    <property type="entry name" value="DUF2807"/>
    <property type="match status" value="1"/>
</dbReference>
<accession>A0ABU9HUS0</accession>
<keyword evidence="4" id="KW-1185">Reference proteome</keyword>
<comment type="caution">
    <text evidence="3">The sequence shown here is derived from an EMBL/GenBank/DDBJ whole genome shotgun (WGS) entry which is preliminary data.</text>
</comment>
<dbReference type="Gene3D" id="2.160.20.120">
    <property type="match status" value="1"/>
</dbReference>
<sequence length="277" mass="30517">MKKFLPVVIALLFTTFAFAQKREKIKGSKTVTVTQKEIQGFENLEVEDNLEVFLVKGDTQALEIEADDNLHEAVMAEVNGNTLRIYTSKEITGAKKLSVRVIYTDNLKTITAKHETVLNALTDLEVPSILIKTQDFSKCFLNVKAGSFTLQMNDKTKGELNLKAENAVIELSKNAELKALIASPALKFDMYQKTKAVIEGDAAAVQLRLDNNASFTGKKFTAKTMELTAEGYTTCNVMVTDLVTISASGKSEVELFGKPKVAVTNFADSAIIYKKEQ</sequence>
<dbReference type="EMBL" id="JBBYHR010000003">
    <property type="protein sequence ID" value="MEL1243904.1"/>
    <property type="molecule type" value="Genomic_DNA"/>
</dbReference>
<protein>
    <submittedName>
        <fullName evidence="3">DUF2807 domain-containing protein</fullName>
    </submittedName>
</protein>
<name>A0ABU9HUS0_9FLAO</name>
<reference evidence="3 4" key="1">
    <citation type="submission" date="2024-04" db="EMBL/GenBank/DDBJ databases">
        <title>Flavobacterium sp. DGU11 16S ribosomal RNA gene Genome sequencing and assembly.</title>
        <authorList>
            <person name="Park S."/>
        </authorList>
    </citation>
    <scope>NUCLEOTIDE SEQUENCE [LARGE SCALE GENOMIC DNA]</scope>
    <source>
        <strain evidence="3 4">DGU11</strain>
    </source>
</reference>
<dbReference type="Proteomes" id="UP001464555">
    <property type="component" value="Unassembled WGS sequence"/>
</dbReference>
<gene>
    <name evidence="3" type="ORF">AAEO56_06485</name>
</gene>
<proteinExistence type="predicted"/>
<feature type="domain" description="Putative auto-transporter adhesin head GIN" evidence="2">
    <location>
        <begin position="41"/>
        <end position="259"/>
    </location>
</feature>
<evidence type="ECO:0000313" key="4">
    <source>
        <dbReference type="Proteomes" id="UP001464555"/>
    </source>
</evidence>
<feature type="chain" id="PRO_5046276925" evidence="1">
    <location>
        <begin position="20"/>
        <end position="277"/>
    </location>
</feature>
<organism evidence="3 4">
    <name type="scientific">Flavobacterium arundinis</name>
    <dbReference type="NCBI Taxonomy" id="3139143"/>
    <lineage>
        <taxon>Bacteria</taxon>
        <taxon>Pseudomonadati</taxon>
        <taxon>Bacteroidota</taxon>
        <taxon>Flavobacteriia</taxon>
        <taxon>Flavobacteriales</taxon>
        <taxon>Flavobacteriaceae</taxon>
        <taxon>Flavobacterium</taxon>
    </lineage>
</organism>
<dbReference type="InterPro" id="IPR021255">
    <property type="entry name" value="DUF2807"/>
</dbReference>
<evidence type="ECO:0000259" key="2">
    <source>
        <dbReference type="Pfam" id="PF10988"/>
    </source>
</evidence>
<evidence type="ECO:0000256" key="1">
    <source>
        <dbReference type="SAM" id="SignalP"/>
    </source>
</evidence>
<dbReference type="RefSeq" id="WP_341696220.1">
    <property type="nucleotide sequence ID" value="NZ_JBBYHR010000003.1"/>
</dbReference>
<feature type="signal peptide" evidence="1">
    <location>
        <begin position="1"/>
        <end position="19"/>
    </location>
</feature>